<gene>
    <name evidence="2" type="ORF">SSFG_07784</name>
</gene>
<dbReference type="eggNOG" id="ENOG503140Z">
    <property type="taxonomic scope" value="Bacteria"/>
</dbReference>
<dbReference type="EMBL" id="DS999642">
    <property type="protein sequence ID" value="EFE72549.2"/>
    <property type="molecule type" value="Genomic_DNA"/>
</dbReference>
<evidence type="ECO:0000313" key="2">
    <source>
        <dbReference type="EMBL" id="EFE72549.2"/>
    </source>
</evidence>
<reference evidence="3" key="1">
    <citation type="submission" date="2008-12" db="EMBL/GenBank/DDBJ databases">
        <title>Annotation of Streptomyces ghanaensis ATCC 14672.</title>
        <authorList>
            <consortium name="The Broad Institute Genome Sequencing Platform"/>
            <consortium name="Broad Institute Microbial Sequencing Center"/>
            <person name="Fischbach M."/>
            <person name="Ward D."/>
            <person name="Young S."/>
            <person name="Kodira C.D."/>
            <person name="Zeng Q."/>
            <person name="Koehrsen M."/>
            <person name="Godfrey P."/>
            <person name="Alvarado L."/>
            <person name="Berlin A.M."/>
            <person name="Borenstein D."/>
            <person name="Chen Z."/>
            <person name="Engels R."/>
            <person name="Freedman E."/>
            <person name="Gellesch M."/>
            <person name="Goldberg J."/>
            <person name="Griggs A."/>
            <person name="Gujja S."/>
            <person name="Heiman D.I."/>
            <person name="Hepburn T.A."/>
            <person name="Howarth C."/>
            <person name="Jen D."/>
            <person name="Larson L."/>
            <person name="Lewis B."/>
            <person name="Mehta T."/>
            <person name="Park D."/>
            <person name="Pearson M."/>
            <person name="Roberts A."/>
            <person name="Saif S."/>
            <person name="Shea T.D."/>
            <person name="Shenoy N."/>
            <person name="Sisk P."/>
            <person name="Stolte C."/>
            <person name="Sykes S.N."/>
            <person name="Walk T."/>
            <person name="White J."/>
            <person name="Yandava C."/>
            <person name="Straight P."/>
            <person name="Clardy J."/>
            <person name="Hung D."/>
            <person name="Kolter R."/>
            <person name="Mekalanos J."/>
            <person name="Walker S."/>
            <person name="Walsh C.T."/>
            <person name="Wieland B.L.C."/>
            <person name="Ilzarbe M."/>
            <person name="Galagan J."/>
            <person name="Nusbaum C."/>
            <person name="Birren B."/>
        </authorList>
    </citation>
    <scope>NUCLEOTIDE SEQUENCE [LARGE SCALE GENOMIC DNA]</scope>
    <source>
        <strain evidence="3">ATCC 14672 / DSM 40746 / JCM 4963 / KCTC 9882 / NRRL B-12104 / FH 1290</strain>
    </source>
</reference>
<feature type="region of interest" description="Disordered" evidence="1">
    <location>
        <begin position="1"/>
        <end position="91"/>
    </location>
</feature>
<name>D6AAL4_STRV1</name>
<protein>
    <submittedName>
        <fullName evidence="2">Predicted protein</fullName>
    </submittedName>
</protein>
<organism evidence="2 3">
    <name type="scientific">Streptomyces viridosporus (strain ATCC 14672 / DSM 40746 / JCM 4963 / KCTC 9882 / NRRL B-12104 / FH 1290)</name>
    <name type="common">Streptomyces ghanaensis</name>
    <dbReference type="NCBI Taxonomy" id="566461"/>
    <lineage>
        <taxon>Bacteria</taxon>
        <taxon>Bacillati</taxon>
        <taxon>Actinomycetota</taxon>
        <taxon>Actinomycetes</taxon>
        <taxon>Kitasatosporales</taxon>
        <taxon>Streptomycetaceae</taxon>
        <taxon>Streptomyces</taxon>
    </lineage>
</organism>
<evidence type="ECO:0000313" key="3">
    <source>
        <dbReference type="Proteomes" id="UP000003824"/>
    </source>
</evidence>
<evidence type="ECO:0000256" key="1">
    <source>
        <dbReference type="SAM" id="MobiDB-lite"/>
    </source>
</evidence>
<accession>D6AAL4</accession>
<dbReference type="AlphaFoldDB" id="D6AAL4"/>
<sequence>MCGTSSTALVRAGGTRGLRRPLDPAAPGTPRRASVSSWRAPCASRSTGVVARRSGTCPHIPRQRSLLVPTPRQGRAFGGEAVGRPQEEGRQEQLTHLAWRRPHGDGKVKVVDGKGGGVIRLMRGTLTPAEALASRSLHIEGPAPLLTRFAELFRL</sequence>
<dbReference type="Proteomes" id="UP000003824">
    <property type="component" value="Unassembled WGS sequence"/>
</dbReference>
<proteinExistence type="predicted"/>